<accession>Q9K8J3</accession>
<dbReference type="HOGENOM" id="CLU_153787_1_0_9"/>
<dbReference type="eggNOG" id="COG3118">
    <property type="taxonomic scope" value="Bacteria"/>
</dbReference>
<proteinExistence type="predicted"/>
<evidence type="ECO:0000313" key="1">
    <source>
        <dbReference type="EMBL" id="BAB06732.1"/>
    </source>
</evidence>
<dbReference type="InterPro" id="IPR036249">
    <property type="entry name" value="Thioredoxin-like_sf"/>
</dbReference>
<dbReference type="EMBL" id="BA000004">
    <property type="protein sequence ID" value="BAB06732.1"/>
    <property type="molecule type" value="Genomic_DNA"/>
</dbReference>
<gene>
    <name evidence="1" type="ordered locus">BH3013</name>
</gene>
<evidence type="ECO:0000313" key="2">
    <source>
        <dbReference type="Proteomes" id="UP000001258"/>
    </source>
</evidence>
<sequence length="112" mass="12666">MSVKELTTVEQWQEVFEETTETPVLVFKHSTQCPVSAEAHQELHALLENGLQWDGQVVLVKVIESRPVSNQIAEDLGVKHESPQAIVVKDQEAIWNKSHWDIKQDTLKAALV</sequence>
<name>Q9K8J3_HALH5</name>
<dbReference type="Gene3D" id="3.40.30.10">
    <property type="entry name" value="Glutaredoxin"/>
    <property type="match status" value="1"/>
</dbReference>
<dbReference type="Proteomes" id="UP000001258">
    <property type="component" value="Chromosome"/>
</dbReference>
<dbReference type="AlphaFoldDB" id="Q9K8J3"/>
<dbReference type="STRING" id="272558.gene:10728923"/>
<dbReference type="KEGG" id="bha:BH3013"/>
<dbReference type="InterPro" id="IPR022551">
    <property type="entry name" value="BrxC"/>
</dbReference>
<dbReference type="Pfam" id="PF11009">
    <property type="entry name" value="BrxC"/>
    <property type="match status" value="1"/>
</dbReference>
<dbReference type="OrthoDB" id="677051at2"/>
<dbReference type="SUPFAM" id="SSF52833">
    <property type="entry name" value="Thioredoxin-like"/>
    <property type="match status" value="1"/>
</dbReference>
<dbReference type="NCBIfam" id="TIGR04019">
    <property type="entry name" value="B_thiol_YtxJ"/>
    <property type="match status" value="1"/>
</dbReference>
<dbReference type="RefSeq" id="WP_010899157.1">
    <property type="nucleotide sequence ID" value="NC_002570.2"/>
</dbReference>
<protein>
    <submittedName>
        <fullName evidence="1">General stress protein</fullName>
    </submittedName>
</protein>
<reference evidence="1 2" key="1">
    <citation type="journal article" date="2000" name="Nucleic Acids Res.">
        <title>Complete genome sequence of the alkaliphilic bacterium Bacillus halodurans and genomic sequence comparison with Bacillus subtilis.</title>
        <authorList>
            <person name="Takami H."/>
            <person name="Nakasone K."/>
            <person name="Takaki Y."/>
            <person name="Maeno G."/>
            <person name="Sasaki R."/>
            <person name="Masui N."/>
            <person name="Fuji F."/>
            <person name="Hirama C."/>
            <person name="Nakamura Y."/>
            <person name="Ogasawara N."/>
            <person name="Kuhara S."/>
            <person name="Horikoshi K."/>
        </authorList>
    </citation>
    <scope>NUCLEOTIDE SEQUENCE [LARGE SCALE GENOMIC DNA]</scope>
    <source>
        <strain evidence="2">ATCC BAA-125 / DSM 18197 / FERM 7344 / JCM 9153 / C-125</strain>
    </source>
</reference>
<keyword evidence="2" id="KW-1185">Reference proteome</keyword>
<dbReference type="PIR" id="E84026">
    <property type="entry name" value="E84026"/>
</dbReference>
<organism evidence="1 2">
    <name type="scientific">Halalkalibacterium halodurans (strain ATCC BAA-125 / DSM 18197 / FERM 7344 / JCM 9153 / C-125)</name>
    <name type="common">Bacillus halodurans</name>
    <dbReference type="NCBI Taxonomy" id="272558"/>
    <lineage>
        <taxon>Bacteria</taxon>
        <taxon>Bacillati</taxon>
        <taxon>Bacillota</taxon>
        <taxon>Bacilli</taxon>
        <taxon>Bacillales</taxon>
        <taxon>Bacillaceae</taxon>
        <taxon>Halalkalibacterium (ex Joshi et al. 2022)</taxon>
    </lineage>
</organism>